<organism evidence="1 2">
    <name type="scientific">Faecalibaculum rodentium</name>
    <dbReference type="NCBI Taxonomy" id="1702221"/>
    <lineage>
        <taxon>Bacteria</taxon>
        <taxon>Bacillati</taxon>
        <taxon>Bacillota</taxon>
        <taxon>Erysipelotrichia</taxon>
        <taxon>Erysipelotrichales</taxon>
        <taxon>Erysipelotrichaceae</taxon>
        <taxon>Faecalibaculum</taxon>
    </lineage>
</organism>
<dbReference type="EMBL" id="CP011391">
    <property type="protein sequence ID" value="AMK54715.1"/>
    <property type="molecule type" value="Genomic_DNA"/>
</dbReference>
<keyword evidence="2" id="KW-1185">Reference proteome</keyword>
<protein>
    <submittedName>
        <fullName evidence="1">Uncharacterized protein</fullName>
    </submittedName>
</protein>
<dbReference type="STRING" id="1702221.AALO17_15810"/>
<accession>A0A140DVN8</accession>
<reference evidence="1 2" key="1">
    <citation type="journal article" date="2016" name="Gut Pathog.">
        <title>Whole genome sequencing of "Faecalibaculum rodentium" ALO17, isolated from C57BL/6J laboratory mouse feces.</title>
        <authorList>
            <person name="Lim S."/>
            <person name="Chang D.H."/>
            <person name="Ahn S."/>
            <person name="Kim B.C."/>
        </authorList>
    </citation>
    <scope>NUCLEOTIDE SEQUENCE [LARGE SCALE GENOMIC DNA]</scope>
    <source>
        <strain evidence="1 2">Alo17</strain>
    </source>
</reference>
<sequence>MESVEAETLDRGLLRMEWLELKPPPSQCVLRTTSTFQHPCFSAFIGLMLPISATG</sequence>
<name>A0A140DVN8_9FIRM</name>
<evidence type="ECO:0000313" key="1">
    <source>
        <dbReference type="EMBL" id="AMK54715.1"/>
    </source>
</evidence>
<dbReference type="Proteomes" id="UP000069771">
    <property type="component" value="Chromosome"/>
</dbReference>
<gene>
    <name evidence="1" type="ORF">AALO17_15810</name>
</gene>
<proteinExistence type="predicted"/>
<dbReference type="KEGG" id="fro:AALO17_15810"/>
<dbReference type="AlphaFoldDB" id="A0A140DVN8"/>
<evidence type="ECO:0000313" key="2">
    <source>
        <dbReference type="Proteomes" id="UP000069771"/>
    </source>
</evidence>